<dbReference type="RefSeq" id="WP_144236387.1">
    <property type="nucleotide sequence ID" value="NZ_VJWA01000001.1"/>
</dbReference>
<keyword evidence="7" id="KW-0378">Hydrolase</keyword>
<keyword evidence="4 5" id="KW-0472">Membrane</keyword>
<evidence type="ECO:0000259" key="6">
    <source>
        <dbReference type="Pfam" id="PF01694"/>
    </source>
</evidence>
<gene>
    <name evidence="7" type="ORF">FMM06_06010</name>
</gene>
<dbReference type="GO" id="GO:0016020">
    <property type="term" value="C:membrane"/>
    <property type="evidence" value="ECO:0007669"/>
    <property type="project" value="UniProtKB-SubCell"/>
</dbReference>
<evidence type="ECO:0000313" key="8">
    <source>
        <dbReference type="Proteomes" id="UP000317894"/>
    </source>
</evidence>
<keyword evidence="8" id="KW-1185">Reference proteome</keyword>
<keyword evidence="2 5" id="KW-0812">Transmembrane</keyword>
<protein>
    <submittedName>
        <fullName evidence="7">Rhomboid family intramembrane serine protease</fullName>
    </submittedName>
</protein>
<evidence type="ECO:0000313" key="7">
    <source>
        <dbReference type="EMBL" id="TRW17695.1"/>
    </source>
</evidence>
<feature type="transmembrane region" description="Helical" evidence="5">
    <location>
        <begin position="164"/>
        <end position="183"/>
    </location>
</feature>
<evidence type="ECO:0000256" key="2">
    <source>
        <dbReference type="ARBA" id="ARBA00022692"/>
    </source>
</evidence>
<reference evidence="7 8" key="1">
    <citation type="submission" date="2019-07" db="EMBL/GenBank/DDBJ databases">
        <title>Novel species isolated from glacier.</title>
        <authorList>
            <person name="Liu Q."/>
            <person name="Xin Y.-H."/>
        </authorList>
    </citation>
    <scope>NUCLEOTIDE SEQUENCE [LARGE SCALE GENOMIC DNA]</scope>
    <source>
        <strain evidence="7 8">LB1R16</strain>
    </source>
</reference>
<dbReference type="OrthoDB" id="9813074at2"/>
<organism evidence="7 8">
    <name type="scientific">Glacieibacterium frigidum</name>
    <dbReference type="NCBI Taxonomy" id="2593303"/>
    <lineage>
        <taxon>Bacteria</taxon>
        <taxon>Pseudomonadati</taxon>
        <taxon>Pseudomonadota</taxon>
        <taxon>Alphaproteobacteria</taxon>
        <taxon>Sphingomonadales</taxon>
        <taxon>Sphingosinicellaceae</taxon>
        <taxon>Glacieibacterium</taxon>
    </lineage>
</organism>
<dbReference type="GO" id="GO:0006508">
    <property type="term" value="P:proteolysis"/>
    <property type="evidence" value="ECO:0007669"/>
    <property type="project" value="UniProtKB-KW"/>
</dbReference>
<comment type="subcellular location">
    <subcellularLocation>
        <location evidence="1">Membrane</location>
        <topology evidence="1">Multi-pass membrane protein</topology>
    </subcellularLocation>
</comment>
<feature type="transmembrane region" description="Helical" evidence="5">
    <location>
        <begin position="121"/>
        <end position="143"/>
    </location>
</feature>
<feature type="transmembrane region" description="Helical" evidence="5">
    <location>
        <begin position="189"/>
        <end position="209"/>
    </location>
</feature>
<keyword evidence="7" id="KW-0645">Protease</keyword>
<dbReference type="InterPro" id="IPR050925">
    <property type="entry name" value="Rhomboid_protease_S54"/>
</dbReference>
<feature type="transmembrane region" description="Helical" evidence="5">
    <location>
        <begin position="96"/>
        <end position="115"/>
    </location>
</feature>
<feature type="transmembrane region" description="Helical" evidence="5">
    <location>
        <begin position="56"/>
        <end position="84"/>
    </location>
</feature>
<dbReference type="Pfam" id="PF01694">
    <property type="entry name" value="Rhomboid"/>
    <property type="match status" value="1"/>
</dbReference>
<evidence type="ECO:0000256" key="5">
    <source>
        <dbReference type="SAM" id="Phobius"/>
    </source>
</evidence>
<dbReference type="Gene3D" id="1.20.1540.10">
    <property type="entry name" value="Rhomboid-like"/>
    <property type="match status" value="1"/>
</dbReference>
<keyword evidence="3 5" id="KW-1133">Transmembrane helix</keyword>
<proteinExistence type="predicted"/>
<dbReference type="InterPro" id="IPR035952">
    <property type="entry name" value="Rhomboid-like_sf"/>
</dbReference>
<evidence type="ECO:0000256" key="4">
    <source>
        <dbReference type="ARBA" id="ARBA00023136"/>
    </source>
</evidence>
<comment type="caution">
    <text evidence="7">The sequence shown here is derived from an EMBL/GenBank/DDBJ whole genome shotgun (WGS) entry which is preliminary data.</text>
</comment>
<feature type="transmembrane region" description="Helical" evidence="5">
    <location>
        <begin position="20"/>
        <end position="44"/>
    </location>
</feature>
<sequence>MKPFKPPVAVATRTIVGLNIAVQVVLTLIGAKAASAVSFAGALIPMRLVQNIDGPVPAVLTLFTSIFLHAGWLHLALNLVFLAWVGKYVEWVVGRWRFVALYLGGGLAGGLLQVAADPQSIIEVVGASGAIAAVFGCYAVLFARSRASGKRILGIDVSSEAVTALWFAAVWIGLQLATGYVFGGMGQGVAIWAHVGGFITGLIFAQPFVRETPKL</sequence>
<dbReference type="SUPFAM" id="SSF144091">
    <property type="entry name" value="Rhomboid-like"/>
    <property type="match status" value="1"/>
</dbReference>
<evidence type="ECO:0000256" key="1">
    <source>
        <dbReference type="ARBA" id="ARBA00004141"/>
    </source>
</evidence>
<accession>A0A552UHJ8</accession>
<dbReference type="PANTHER" id="PTHR43731">
    <property type="entry name" value="RHOMBOID PROTEASE"/>
    <property type="match status" value="1"/>
</dbReference>
<feature type="domain" description="Peptidase S54 rhomboid" evidence="6">
    <location>
        <begin position="59"/>
        <end position="208"/>
    </location>
</feature>
<name>A0A552UHJ8_9SPHN</name>
<evidence type="ECO:0000256" key="3">
    <source>
        <dbReference type="ARBA" id="ARBA00022989"/>
    </source>
</evidence>
<dbReference type="AlphaFoldDB" id="A0A552UHJ8"/>
<dbReference type="EMBL" id="VJWA01000001">
    <property type="protein sequence ID" value="TRW17695.1"/>
    <property type="molecule type" value="Genomic_DNA"/>
</dbReference>
<dbReference type="Proteomes" id="UP000317894">
    <property type="component" value="Unassembled WGS sequence"/>
</dbReference>
<dbReference type="PANTHER" id="PTHR43731:SF26">
    <property type="entry name" value="RHOMBOID-LIKE PROTEIN 10, CHLOROPLASTIC"/>
    <property type="match status" value="1"/>
</dbReference>
<dbReference type="InterPro" id="IPR022764">
    <property type="entry name" value="Peptidase_S54_rhomboid_dom"/>
</dbReference>
<dbReference type="GO" id="GO:0004252">
    <property type="term" value="F:serine-type endopeptidase activity"/>
    <property type="evidence" value="ECO:0007669"/>
    <property type="project" value="InterPro"/>
</dbReference>